<dbReference type="PROSITE" id="PS50800">
    <property type="entry name" value="SAP"/>
    <property type="match status" value="1"/>
</dbReference>
<protein>
    <recommendedName>
        <fullName evidence="3">SAP domain-containing protein</fullName>
    </recommendedName>
</protein>
<dbReference type="AlphaFoldDB" id="A0A7S4C8Q8"/>
<dbReference type="SMART" id="SM01122">
    <property type="entry name" value="DBC1"/>
    <property type="match status" value="1"/>
</dbReference>
<evidence type="ECO:0000256" key="2">
    <source>
        <dbReference type="SAM" id="MobiDB-lite"/>
    </source>
</evidence>
<feature type="region of interest" description="Disordered" evidence="2">
    <location>
        <begin position="267"/>
        <end position="320"/>
    </location>
</feature>
<evidence type="ECO:0000256" key="1">
    <source>
        <dbReference type="ARBA" id="ARBA00023054"/>
    </source>
</evidence>
<dbReference type="GO" id="GO:0005634">
    <property type="term" value="C:nucleus"/>
    <property type="evidence" value="ECO:0007669"/>
    <property type="project" value="TreeGrafter"/>
</dbReference>
<feature type="compositionally biased region" description="Low complexity" evidence="2">
    <location>
        <begin position="437"/>
        <end position="449"/>
    </location>
</feature>
<name>A0A7S4C8Q8_9EUGL</name>
<feature type="compositionally biased region" description="Basic and acidic residues" evidence="2">
    <location>
        <begin position="409"/>
        <end position="436"/>
    </location>
</feature>
<dbReference type="Pfam" id="PF02037">
    <property type="entry name" value="SAP"/>
    <property type="match status" value="1"/>
</dbReference>
<evidence type="ECO:0000313" key="4">
    <source>
        <dbReference type="EMBL" id="CAE0789656.1"/>
    </source>
</evidence>
<gene>
    <name evidence="4" type="ORF">EGYM00163_LOCUS770</name>
</gene>
<dbReference type="InterPro" id="IPR003034">
    <property type="entry name" value="SAP_dom"/>
</dbReference>
<keyword evidence="1" id="KW-0175">Coiled coil</keyword>
<dbReference type="SUPFAM" id="SSF68906">
    <property type="entry name" value="SAP domain"/>
    <property type="match status" value="1"/>
</dbReference>
<dbReference type="InterPro" id="IPR045353">
    <property type="entry name" value="LAIKA"/>
</dbReference>
<dbReference type="InterPro" id="IPR036361">
    <property type="entry name" value="SAP_dom_sf"/>
</dbReference>
<dbReference type="InterPro" id="IPR025954">
    <property type="entry name" value="DBC1/CARP1_inactive_NUDIX"/>
</dbReference>
<feature type="compositionally biased region" description="Basic and acidic residues" evidence="2">
    <location>
        <begin position="287"/>
        <end position="315"/>
    </location>
</feature>
<dbReference type="InterPro" id="IPR025224">
    <property type="entry name" value="CCAR1/CCAR2"/>
</dbReference>
<dbReference type="PANTHER" id="PTHR14304">
    <property type="entry name" value="CELL DIVISION CYCLE AND APOPTOSIS REGULATOR PROTEIN"/>
    <property type="match status" value="1"/>
</dbReference>
<dbReference type="PANTHER" id="PTHR14304:SF11">
    <property type="entry name" value="SAP DOMAIN-CONTAINING PROTEIN"/>
    <property type="match status" value="1"/>
</dbReference>
<evidence type="ECO:0000259" key="3">
    <source>
        <dbReference type="PROSITE" id="PS50800"/>
    </source>
</evidence>
<dbReference type="Pfam" id="PF14443">
    <property type="entry name" value="DBC1"/>
    <property type="match status" value="1"/>
</dbReference>
<sequence>MQCFYAAKSKDELALPLNVHIPFNLKSAPTCPVPEPVTTMPYEKDGVTTRYFAKVMLLSGAKEEEDKAKGKVHLSKKLNFLIARKEHGTVTPIGGEWCAEKDGAVPDDEALQKTAIRVTKDMIGVDLSVCTYWIKFVEFRYSRVDGPSCTTIFVPNVWDHFADGLEPCTQVREDTKEVVEEVEEEEDNPEDPGKKRLVKKKVTTMKTFKVVEWRPYEMSLHNMLEYDCTRPSPDDVVELCLFADCFNELLLRDFGMQILEILQKKKEEVETQEKDKKRKREEEEAAAAEKKAKTENGEVKKEESSEDRRPAEPKKPKMKIQHTVNQEMLVPFQFFDKQPHTGAITGNLRRDVLEGTLHQFGTFTKHEIDDLLLKSTNLRPKTSSYNSAPAVLYYIKIATTTTEVPIPEEPEKPEKKEEKEEAKKNEDVKMEEEKPADAAAETPTEAAPEAETEASKEEEKADETPAPEPEPAAEAAADEETEENLNKLLLKDLRLKCTERGLSDKGKKAELIERLLKGE</sequence>
<feature type="compositionally biased region" description="Basic and acidic residues" evidence="2">
    <location>
        <begin position="453"/>
        <end position="463"/>
    </location>
</feature>
<feature type="domain" description="SAP" evidence="3">
    <location>
        <begin position="485"/>
        <end position="519"/>
    </location>
</feature>
<reference evidence="4" key="1">
    <citation type="submission" date="2021-01" db="EMBL/GenBank/DDBJ databases">
        <authorList>
            <person name="Corre E."/>
            <person name="Pelletier E."/>
            <person name="Niang G."/>
            <person name="Scheremetjew M."/>
            <person name="Finn R."/>
            <person name="Kale V."/>
            <person name="Holt S."/>
            <person name="Cochrane G."/>
            <person name="Meng A."/>
            <person name="Brown T."/>
            <person name="Cohen L."/>
        </authorList>
    </citation>
    <scope>NUCLEOTIDE SEQUENCE</scope>
    <source>
        <strain evidence="4">CCMP1594</strain>
    </source>
</reference>
<organism evidence="4">
    <name type="scientific">Eutreptiella gymnastica</name>
    <dbReference type="NCBI Taxonomy" id="73025"/>
    <lineage>
        <taxon>Eukaryota</taxon>
        <taxon>Discoba</taxon>
        <taxon>Euglenozoa</taxon>
        <taxon>Euglenida</taxon>
        <taxon>Spirocuta</taxon>
        <taxon>Euglenophyceae</taxon>
        <taxon>Eutreptiales</taxon>
        <taxon>Eutreptiaceae</taxon>
        <taxon>Eutreptiella</taxon>
    </lineage>
</organism>
<dbReference type="Pfam" id="PF19256">
    <property type="entry name" value="LAIKA"/>
    <property type="match status" value="1"/>
</dbReference>
<dbReference type="GO" id="GO:0006355">
    <property type="term" value="P:regulation of DNA-templated transcription"/>
    <property type="evidence" value="ECO:0007669"/>
    <property type="project" value="InterPro"/>
</dbReference>
<accession>A0A7S4C8Q8</accession>
<feature type="region of interest" description="Disordered" evidence="2">
    <location>
        <begin position="404"/>
        <end position="484"/>
    </location>
</feature>
<dbReference type="EMBL" id="HBJA01002517">
    <property type="protein sequence ID" value="CAE0789656.1"/>
    <property type="molecule type" value="Transcribed_RNA"/>
</dbReference>
<dbReference type="Gene3D" id="1.10.720.30">
    <property type="entry name" value="SAP domain"/>
    <property type="match status" value="1"/>
</dbReference>
<dbReference type="SMART" id="SM00513">
    <property type="entry name" value="SAP"/>
    <property type="match status" value="1"/>
</dbReference>
<proteinExistence type="predicted"/>